<evidence type="ECO:0000256" key="1">
    <source>
        <dbReference type="ARBA" id="ARBA00008045"/>
    </source>
</evidence>
<dbReference type="PANTHER" id="PTHR13303">
    <property type="entry name" value="PREFOLDIN SUBUNIT 2"/>
    <property type="match status" value="1"/>
</dbReference>
<dbReference type="AlphaFoldDB" id="A0AAF0YK55"/>
<evidence type="ECO:0000313" key="5">
    <source>
        <dbReference type="Proteomes" id="UP000827549"/>
    </source>
</evidence>
<keyword evidence="2" id="KW-0143">Chaperone</keyword>
<evidence type="ECO:0000313" key="4">
    <source>
        <dbReference type="EMBL" id="WOO85118.1"/>
    </source>
</evidence>
<dbReference type="Pfam" id="PF01920">
    <property type="entry name" value="Prefoldin_2"/>
    <property type="match status" value="1"/>
</dbReference>
<protein>
    <submittedName>
        <fullName evidence="4">Prefoldin subunit 2</fullName>
    </submittedName>
</protein>
<dbReference type="SUPFAM" id="SSF46579">
    <property type="entry name" value="Prefoldin"/>
    <property type="match status" value="1"/>
</dbReference>
<dbReference type="InterPro" id="IPR002777">
    <property type="entry name" value="PFD_beta-like"/>
</dbReference>
<comment type="similarity">
    <text evidence="1">Belongs to the prefoldin subunit beta family.</text>
</comment>
<name>A0AAF0YK55_9TREE</name>
<keyword evidence="5" id="KW-1185">Reference proteome</keyword>
<gene>
    <name evidence="4" type="primary">PFDN2</name>
    <name evidence="4" type="ORF">LOC62_06G008617</name>
</gene>
<evidence type="ECO:0000256" key="3">
    <source>
        <dbReference type="SAM" id="Coils"/>
    </source>
</evidence>
<accession>A0AAF0YK55</accession>
<organism evidence="4 5">
    <name type="scientific">Vanrija pseudolonga</name>
    <dbReference type="NCBI Taxonomy" id="143232"/>
    <lineage>
        <taxon>Eukaryota</taxon>
        <taxon>Fungi</taxon>
        <taxon>Dikarya</taxon>
        <taxon>Basidiomycota</taxon>
        <taxon>Agaricomycotina</taxon>
        <taxon>Tremellomycetes</taxon>
        <taxon>Trichosporonales</taxon>
        <taxon>Trichosporonaceae</taxon>
        <taxon>Vanrija</taxon>
    </lineage>
</organism>
<dbReference type="RefSeq" id="XP_062631144.1">
    <property type="nucleotide sequence ID" value="XM_062775160.1"/>
</dbReference>
<dbReference type="EMBL" id="CP086719">
    <property type="protein sequence ID" value="WOO85118.1"/>
    <property type="molecule type" value="Genomic_DNA"/>
</dbReference>
<dbReference type="GO" id="GO:0006457">
    <property type="term" value="P:protein folding"/>
    <property type="evidence" value="ECO:0007669"/>
    <property type="project" value="InterPro"/>
</dbReference>
<dbReference type="GO" id="GO:0051082">
    <property type="term" value="F:unfolded protein binding"/>
    <property type="evidence" value="ECO:0007669"/>
    <property type="project" value="InterPro"/>
</dbReference>
<dbReference type="GeneID" id="87811781"/>
<dbReference type="GO" id="GO:0016272">
    <property type="term" value="C:prefoldin complex"/>
    <property type="evidence" value="ECO:0007669"/>
    <property type="project" value="InterPro"/>
</dbReference>
<dbReference type="InterPro" id="IPR009053">
    <property type="entry name" value="Prefoldin"/>
</dbReference>
<dbReference type="CDD" id="cd23163">
    <property type="entry name" value="Prefoldin_2"/>
    <property type="match status" value="1"/>
</dbReference>
<feature type="coiled-coil region" evidence="3">
    <location>
        <begin position="20"/>
        <end position="47"/>
    </location>
</feature>
<dbReference type="Proteomes" id="UP000827549">
    <property type="component" value="Chromosome 6"/>
</dbReference>
<keyword evidence="3" id="KW-0175">Coiled coil</keyword>
<dbReference type="Gene3D" id="1.10.287.370">
    <property type="match status" value="1"/>
</dbReference>
<dbReference type="InterPro" id="IPR027235">
    <property type="entry name" value="PFD2"/>
</dbReference>
<proteinExistence type="inferred from homology"/>
<reference evidence="4" key="1">
    <citation type="submission" date="2023-10" db="EMBL/GenBank/DDBJ databases">
        <authorList>
            <person name="Noh H."/>
        </authorList>
    </citation>
    <scope>NUCLEOTIDE SEQUENCE</scope>
    <source>
        <strain evidence="4">DUCC4014</strain>
    </source>
</reference>
<sequence>MPPKAATPPKLSPQDVPVVFQRYRTELQNLAQKIGELESELEEHSGRRWLGSALKLVAGPLLTAFAGHVSPDPDLTFAPSLVLGTLQPLVKTEPERACYRLIGGVLVQRTVKDVAPTLETNYAGIKEVLETLVKTYKSKEEEFGAFQREHKIAMPGRA</sequence>
<evidence type="ECO:0000256" key="2">
    <source>
        <dbReference type="ARBA" id="ARBA00023186"/>
    </source>
</evidence>